<dbReference type="GO" id="GO:0006635">
    <property type="term" value="P:fatty acid beta-oxidation"/>
    <property type="evidence" value="ECO:0007669"/>
    <property type="project" value="TreeGrafter"/>
</dbReference>
<dbReference type="InterPro" id="IPR029045">
    <property type="entry name" value="ClpP/crotonase-like_dom_sf"/>
</dbReference>
<protein>
    <submittedName>
        <fullName evidence="4">Enoyl-CoA hydratase/isomerase family protein</fullName>
    </submittedName>
</protein>
<comment type="similarity">
    <text evidence="1 3">Belongs to the enoyl-CoA hydratase/isomerase family.</text>
</comment>
<evidence type="ECO:0000256" key="1">
    <source>
        <dbReference type="ARBA" id="ARBA00005254"/>
    </source>
</evidence>
<reference evidence="4 5" key="1">
    <citation type="submission" date="2021-02" db="EMBL/GenBank/DDBJ databases">
        <title>Alicyclobacillus curvatus sp. nov. and Alicyclobacillus mengziensis sp. nov., two acidophilic bacteria isolated from acid mine drainage.</title>
        <authorList>
            <person name="Huang Y."/>
        </authorList>
    </citation>
    <scope>NUCLEOTIDE SEQUENCE [LARGE SCALE GENOMIC DNA]</scope>
    <source>
        <strain evidence="4 5">S30H14</strain>
    </source>
</reference>
<name>A0A9X7VZW7_9BACL</name>
<dbReference type="KEGG" id="afx:JZ786_01700"/>
<evidence type="ECO:0000313" key="4">
    <source>
        <dbReference type="EMBL" id="QSO47789.1"/>
    </source>
</evidence>
<evidence type="ECO:0000256" key="2">
    <source>
        <dbReference type="ARBA" id="ARBA00023239"/>
    </source>
</evidence>
<sequence length="258" mass="28238">MGDSKYIHTEKTDWVALVRIVRHEILNALNLELVSELAEELLRLDGENDVRCIVLTGGQKAFAAGADISEMAGSTAIEMKMRNQFRVWDSIRLVRKPIIAAVNGFALGGGCELAMTCDMIVAGEDAKFGQPEVKLGVMPGAGGTQRLTRLIGKPRALELLLTGRRISADEAYRLGLVNRVVPSEDCVNEAVMLASEIAKQAPCAVQLIKEAANKALDADLQTGMEFERNAFYLLFATEDKSEGMRAFLEKRKPSFHGK</sequence>
<dbReference type="SUPFAM" id="SSF52096">
    <property type="entry name" value="ClpP/crotonase"/>
    <property type="match status" value="1"/>
</dbReference>
<dbReference type="EMBL" id="CP071182">
    <property type="protein sequence ID" value="QSO47789.1"/>
    <property type="molecule type" value="Genomic_DNA"/>
</dbReference>
<proteinExistence type="inferred from homology"/>
<dbReference type="InterPro" id="IPR001753">
    <property type="entry name" value="Enoyl-CoA_hydra/iso"/>
</dbReference>
<dbReference type="GO" id="GO:0016836">
    <property type="term" value="F:hydro-lyase activity"/>
    <property type="evidence" value="ECO:0007669"/>
    <property type="project" value="UniProtKB-ARBA"/>
</dbReference>
<dbReference type="AlphaFoldDB" id="A0A9X7VZW7"/>
<dbReference type="RefSeq" id="WP_206657132.1">
    <property type="nucleotide sequence ID" value="NZ_CP071182.1"/>
</dbReference>
<dbReference type="CDD" id="cd06558">
    <property type="entry name" value="crotonase-like"/>
    <property type="match status" value="1"/>
</dbReference>
<gene>
    <name evidence="4" type="ORF">JZ786_01700</name>
</gene>
<keyword evidence="2" id="KW-0456">Lyase</keyword>
<dbReference type="Gene3D" id="1.10.12.10">
    <property type="entry name" value="Lyase 2-enoyl-coa Hydratase, Chain A, domain 2"/>
    <property type="match status" value="1"/>
</dbReference>
<evidence type="ECO:0000256" key="3">
    <source>
        <dbReference type="RuleBase" id="RU003707"/>
    </source>
</evidence>
<dbReference type="FunFam" id="1.10.12.10:FF:000001">
    <property type="entry name" value="Probable enoyl-CoA hydratase, mitochondrial"/>
    <property type="match status" value="1"/>
</dbReference>
<dbReference type="Proteomes" id="UP000663505">
    <property type="component" value="Chromosome"/>
</dbReference>
<dbReference type="PANTHER" id="PTHR11941">
    <property type="entry name" value="ENOYL-COA HYDRATASE-RELATED"/>
    <property type="match status" value="1"/>
</dbReference>
<dbReference type="Gene3D" id="3.90.226.10">
    <property type="entry name" value="2-enoyl-CoA Hydratase, Chain A, domain 1"/>
    <property type="match status" value="1"/>
</dbReference>
<evidence type="ECO:0000313" key="5">
    <source>
        <dbReference type="Proteomes" id="UP000663505"/>
    </source>
</evidence>
<accession>A0A9X7VZW7</accession>
<dbReference type="InterPro" id="IPR014748">
    <property type="entry name" value="Enoyl-CoA_hydra_C"/>
</dbReference>
<dbReference type="Pfam" id="PF00378">
    <property type="entry name" value="ECH_1"/>
    <property type="match status" value="1"/>
</dbReference>
<dbReference type="InterPro" id="IPR018376">
    <property type="entry name" value="Enoyl-CoA_hyd/isom_CS"/>
</dbReference>
<dbReference type="FunFam" id="3.90.226.10:FF:000009">
    <property type="entry name" value="Carnitinyl-CoA dehydratase"/>
    <property type="match status" value="1"/>
</dbReference>
<keyword evidence="5" id="KW-1185">Reference proteome</keyword>
<organism evidence="4 5">
    <name type="scientific">Alicyclobacillus mengziensis</name>
    <dbReference type="NCBI Taxonomy" id="2931921"/>
    <lineage>
        <taxon>Bacteria</taxon>
        <taxon>Bacillati</taxon>
        <taxon>Bacillota</taxon>
        <taxon>Bacilli</taxon>
        <taxon>Bacillales</taxon>
        <taxon>Alicyclobacillaceae</taxon>
        <taxon>Alicyclobacillus</taxon>
    </lineage>
</organism>
<dbReference type="PROSITE" id="PS00166">
    <property type="entry name" value="ENOYL_COA_HYDRATASE"/>
    <property type="match status" value="1"/>
</dbReference>
<dbReference type="PANTHER" id="PTHR11941:SF54">
    <property type="entry name" value="ENOYL-COA HYDRATASE, MITOCHONDRIAL"/>
    <property type="match status" value="1"/>
</dbReference>